<dbReference type="InterPro" id="IPR018076">
    <property type="entry name" value="T2SS_GspF_dom"/>
</dbReference>
<gene>
    <name evidence="9" type="ORF">G3385_13400</name>
</gene>
<evidence type="ECO:0000256" key="1">
    <source>
        <dbReference type="ARBA" id="ARBA00004429"/>
    </source>
</evidence>
<evidence type="ECO:0000256" key="7">
    <source>
        <dbReference type="SAM" id="Phobius"/>
    </source>
</evidence>
<dbReference type="GO" id="GO:0015628">
    <property type="term" value="P:protein secretion by the type II secretion system"/>
    <property type="evidence" value="ECO:0007669"/>
    <property type="project" value="TreeGrafter"/>
</dbReference>
<dbReference type="InterPro" id="IPR003004">
    <property type="entry name" value="GspF/PilC"/>
</dbReference>
<evidence type="ECO:0000256" key="6">
    <source>
        <dbReference type="ARBA" id="ARBA00023136"/>
    </source>
</evidence>
<feature type="domain" description="Type II secretion system protein GspF" evidence="8">
    <location>
        <begin position="1"/>
        <end position="47"/>
    </location>
</feature>
<comment type="subcellular location">
    <subcellularLocation>
        <location evidence="1">Cell inner membrane</location>
        <topology evidence="1">Multi-pass membrane protein</topology>
    </subcellularLocation>
</comment>
<accession>A0A6B3QFR7</accession>
<keyword evidence="6 7" id="KW-0472">Membrane</keyword>
<dbReference type="Pfam" id="PF00482">
    <property type="entry name" value="T2SSF"/>
    <property type="match status" value="1"/>
</dbReference>
<keyword evidence="4 7" id="KW-0812">Transmembrane</keyword>
<protein>
    <submittedName>
        <fullName evidence="9">Type II secretion system F family protein</fullName>
    </submittedName>
</protein>
<comment type="caution">
    <text evidence="9">The sequence shown here is derived from an EMBL/GenBank/DDBJ whole genome shotgun (WGS) entry which is preliminary data.</text>
</comment>
<dbReference type="PANTHER" id="PTHR30012">
    <property type="entry name" value="GENERAL SECRETION PATHWAY PROTEIN"/>
    <property type="match status" value="1"/>
</dbReference>
<evidence type="ECO:0000256" key="2">
    <source>
        <dbReference type="ARBA" id="ARBA00022475"/>
    </source>
</evidence>
<dbReference type="EMBL" id="JAAHCB010000376">
    <property type="protein sequence ID" value="NEU46712.1"/>
    <property type="molecule type" value="Genomic_DNA"/>
</dbReference>
<evidence type="ECO:0000256" key="5">
    <source>
        <dbReference type="ARBA" id="ARBA00022989"/>
    </source>
</evidence>
<sequence>DMLNKAAEFYEDEVDNAVGRLSAMMEPIIIVILGLVIGTLLVAMYLPLFNLGNVVA</sequence>
<keyword evidence="3" id="KW-0997">Cell inner membrane</keyword>
<evidence type="ECO:0000256" key="4">
    <source>
        <dbReference type="ARBA" id="ARBA00022692"/>
    </source>
</evidence>
<reference evidence="9" key="1">
    <citation type="submission" date="2020-02" db="EMBL/GenBank/DDBJ databases">
        <title>Draft Genome Sequences of Enterococcus faecium isolates derived from selected traditional Montenegrin brine cheese.</title>
        <authorList>
            <person name="Ruppitsch W."/>
            <person name="Nisic A."/>
            <person name="Allerberger F."/>
            <person name="Martinovic A."/>
        </authorList>
    </citation>
    <scope>NUCLEOTIDE SEQUENCE</scope>
    <source>
        <strain evidence="9">INF29</strain>
    </source>
</reference>
<name>A0A6B3QFR7_ENTFC</name>
<keyword evidence="5 7" id="KW-1133">Transmembrane helix</keyword>
<dbReference type="PANTHER" id="PTHR30012:SF7">
    <property type="entry name" value="PROTEIN TRANSPORT PROTEIN HOFC HOMOLOG"/>
    <property type="match status" value="1"/>
</dbReference>
<keyword evidence="2" id="KW-1003">Cell membrane</keyword>
<organism evidence="9">
    <name type="scientific">Enterococcus faecium</name>
    <name type="common">Streptococcus faecium</name>
    <dbReference type="NCBI Taxonomy" id="1352"/>
    <lineage>
        <taxon>Bacteria</taxon>
        <taxon>Bacillati</taxon>
        <taxon>Bacillota</taxon>
        <taxon>Bacilli</taxon>
        <taxon>Lactobacillales</taxon>
        <taxon>Enterococcaceae</taxon>
        <taxon>Enterococcus</taxon>
    </lineage>
</organism>
<evidence type="ECO:0000256" key="3">
    <source>
        <dbReference type="ARBA" id="ARBA00022519"/>
    </source>
</evidence>
<dbReference type="GO" id="GO:0005886">
    <property type="term" value="C:plasma membrane"/>
    <property type="evidence" value="ECO:0007669"/>
    <property type="project" value="UniProtKB-SubCell"/>
</dbReference>
<feature type="transmembrane region" description="Helical" evidence="7">
    <location>
        <begin position="28"/>
        <end position="48"/>
    </location>
</feature>
<dbReference type="AlphaFoldDB" id="A0A6B3QFR7"/>
<evidence type="ECO:0000313" key="9">
    <source>
        <dbReference type="EMBL" id="NEU46712.1"/>
    </source>
</evidence>
<proteinExistence type="predicted"/>
<feature type="non-terminal residue" evidence="9">
    <location>
        <position position="1"/>
    </location>
</feature>
<evidence type="ECO:0000259" key="8">
    <source>
        <dbReference type="Pfam" id="PF00482"/>
    </source>
</evidence>